<protein>
    <recommendedName>
        <fullName evidence="4">PA14 domain-containing protein</fullName>
    </recommendedName>
</protein>
<evidence type="ECO:0000256" key="1">
    <source>
        <dbReference type="SAM" id="Phobius"/>
    </source>
</evidence>
<evidence type="ECO:0008006" key="4">
    <source>
        <dbReference type="Google" id="ProtNLM"/>
    </source>
</evidence>
<sequence>MRQIRESKFSKIIAYYLMIMMALQVTQPMQMYALTEGPSQPEFNSFTPIGTSDMVDLSSGDFNYNIPIMDVGGYPINLAYNSGVTMDQEASWTGLGWNLNVGQINRQMRGLPDDFNGDPMVYETAMKDNVTVGGSASLHVGVFGVAEGGEMPKGNVSLGLGVKYNNYDGIGVSVTGGFTYAMNDNVKVGMQMESSVSEGVSASPTISYDAKFKAGTDKQVNLGGDVGVSYNSRKGIENMTFSSDLSRKFKDKAGKDADANGGLSGNISFVNNSFTPTKRNEMRSSSFLFNMNVEGAVYGIDPGSKFSGYVNVQGLSDSEKYKVERGYGYENTKYASHNDILDFNREKDRTVNKNTTTLPQTNYTYDIYSIQGQGVSGTFRPYKGQVGYVYDNTKNDQSNAGSLGIELGMGAGHHWGFNANFTRTNSSSSVWAGNNNALNRFTPVSYNNPSYEDTYFKTIGGNHVDTDYSTFTNAGGYQPVKFGIGGSSFGRSASVNYQNNSGAILSSTEKIYRKNRVKRNQSIQKLTRKEAAKFGFKTQISQYAKDHHTAEIRVINEGGERYVFGRALYNVTKKEATFDVSGRNGSNITGMVNYLEGDNSANNNRNGDRYFNRVTTPAYAHTYLLTNVLSSDYQDISNDGPSDDDLGNYTKFTYTNKNQGLYKWRIPYKKYVANYDEGLKSDPHDNKASYTYGEKELSYIEKIETKTHIAIFTLSARKDGFGVEGENGGFNSALPMYKLDKISLYSKPEYLAKGVDAKPIKEAHFIYDYSLCKGVENNSKLTNIVGNEIENQGGKLTLKKVYFTYRDSNMGKFTPYTFDYQNNNDYDAKAYDAWGNYKPSNANGAGLSNTEYPYVSQADRLLADKYATAWQLNSIKLPSGGEIKLKHEADDYAYVQNKEAMQMFKVVGMSHDAPTSINDSMTGENRFYHNDGLNQNYYMYLQLDKPVASSDEFIKKYIKDLMSKEIYFRFLVNMSDPSPLPGASTDPQYDYVTGYLNIENVVQFSGSTSRVAIKVRSVKKGDGLSMDTPINPVTKAGLLFGRSYLSKLVFGLSNSTDTNNLRSAVFEILGAIPSALQIFKSPNSRLLAKGIADRFIPQNSWIRLMSPDGKKIGGGSRVKEIRLVDEWDVMTESTDNPLYEQSYGQEYSYETTDLKTNAAISSGVATYEPLGSKENPFIMPFYDKEQKSGILGPKDQNYVEMPFGESFFPSPKVTYSKVTVKNLARQKTIGVDNYVVKKHATGTAVTEFFTSKDYPTLVDYTPLSSRFDKSPLGSIIKINAKEHLTMSQGFVIHTNDMDGKMRNQNVYAENNTLISGAKYIYSNNQNPDNNIGLLNNEVTTIDSKGNVKKSIVGVDYDVINDFREHRTKSITPGLKFNTAGLPLALIYLIVPTPLPTFNQVESKLKCATTTKVIHSSGILRETIAYQDNAEVSTKNLAWDAETGQVLLTQTVNEYKDNYFSFNYPAYWSYTGMGQASTNLDLTCKINILPSTTNYVFSSGENASKYLIPGDELWVIPSDYERLNNRIVSPYRAWVTTVASNGAIQMIGQDGMLIDKFKIKDGTIKVIRSGHRNMQSASMASVTSMKSPLVEGDATLRTDLFNSNDWSSYKIINASAVEYNDLWPSQCECNLPKMRLDGAFEYNVPLGEDEDIDDKQERSFNPYLYNVLGNWRPKKSHAYLTGRHHGDNPNPRNAGFFENFRPYYVFNTTQSKWIKNTAYLDKWTFASEISQYNPYGQEVENRDALNRYSSAHYGFNYKFPLAVASNTQYKELAYDGFEDYAGNVCDKSAHFNFNGKDGLKENEVIISDKQSHTGRYSIRVSPGKKATITKKVVTCAPQNGTSRTIKKAIRTKK</sequence>
<accession>A0A4Z0L3E0</accession>
<proteinExistence type="predicted"/>
<reference evidence="2 3" key="1">
    <citation type="submission" date="2019-04" db="EMBL/GenBank/DDBJ databases">
        <title>Flavobacterium sp. strain DS2-A Genome sequencing and assembly.</title>
        <authorList>
            <person name="Kim I."/>
        </authorList>
    </citation>
    <scope>NUCLEOTIDE SEQUENCE [LARGE SCALE GENOMIC DNA]</scope>
    <source>
        <strain evidence="2 3">DS2-A</strain>
    </source>
</reference>
<gene>
    <name evidence="2" type="ORF">E4635_13710</name>
</gene>
<dbReference type="RefSeq" id="WP_135527275.1">
    <property type="nucleotide sequence ID" value="NZ_SRLH01000008.1"/>
</dbReference>
<dbReference type="OrthoDB" id="9814627at2"/>
<comment type="caution">
    <text evidence="2">The sequence shown here is derived from an EMBL/GenBank/DDBJ whole genome shotgun (WGS) entry which is preliminary data.</text>
</comment>
<evidence type="ECO:0000313" key="2">
    <source>
        <dbReference type="EMBL" id="TGD56851.1"/>
    </source>
</evidence>
<organism evidence="2 3">
    <name type="scientific">Flavobacterium humi</name>
    <dbReference type="NCBI Taxonomy" id="2562683"/>
    <lineage>
        <taxon>Bacteria</taxon>
        <taxon>Pseudomonadati</taxon>
        <taxon>Bacteroidota</taxon>
        <taxon>Flavobacteriia</taxon>
        <taxon>Flavobacteriales</taxon>
        <taxon>Flavobacteriaceae</taxon>
        <taxon>Flavobacterium</taxon>
    </lineage>
</organism>
<keyword evidence="1" id="KW-0812">Transmembrane</keyword>
<dbReference type="Proteomes" id="UP000297407">
    <property type="component" value="Unassembled WGS sequence"/>
</dbReference>
<feature type="transmembrane region" description="Helical" evidence="1">
    <location>
        <begin position="12"/>
        <end position="34"/>
    </location>
</feature>
<name>A0A4Z0L3E0_9FLAO</name>
<evidence type="ECO:0000313" key="3">
    <source>
        <dbReference type="Proteomes" id="UP000297407"/>
    </source>
</evidence>
<keyword evidence="1" id="KW-0472">Membrane</keyword>
<keyword evidence="3" id="KW-1185">Reference proteome</keyword>
<dbReference type="EMBL" id="SRLH01000008">
    <property type="protein sequence ID" value="TGD56851.1"/>
    <property type="molecule type" value="Genomic_DNA"/>
</dbReference>
<keyword evidence="1" id="KW-1133">Transmembrane helix</keyword>